<feature type="region of interest" description="Disordered" evidence="1">
    <location>
        <begin position="1"/>
        <end position="25"/>
    </location>
</feature>
<sequence length="290" mass="34717">MKEKKPKKRRKLTKKQEEKRKLAKSLRNKRYYAKCKREKDILNGIGPKPETIIEEPEKKRAKKEFCMIAVSSHKQVIDILYKSNTQNSAYKKFNEIIIENENSIVFPVKYISNKNLSKGIIESNYEILLLKIKKEGEDVTQLRNEYGQLVDHVIADNDHWVIMDKHIYYKEESFWVYGFNPKTQRKDFNYILNEMILSHSNDKNYFKRVMIFKNKLIIQYDFDIDMVICKNQEDAIRLYSELESKTKKAKCRNVFFNGIVAKSNKEWIMNMIRNKTGWNDNKINRYSTKP</sequence>
<name>A0A8S5LA06_9CAUD</name>
<accession>A0A8S5LA06</accession>
<protein>
    <submittedName>
        <fullName evidence="2">Uncharacterized protein</fullName>
    </submittedName>
</protein>
<evidence type="ECO:0000313" key="2">
    <source>
        <dbReference type="EMBL" id="DAD66752.1"/>
    </source>
</evidence>
<proteinExistence type="predicted"/>
<evidence type="ECO:0000256" key="1">
    <source>
        <dbReference type="SAM" id="MobiDB-lite"/>
    </source>
</evidence>
<feature type="compositionally biased region" description="Basic residues" evidence="1">
    <location>
        <begin position="1"/>
        <end position="13"/>
    </location>
</feature>
<dbReference type="EMBL" id="BK014662">
    <property type="protein sequence ID" value="DAD66752.1"/>
    <property type="molecule type" value="Genomic_DNA"/>
</dbReference>
<reference evidence="2" key="1">
    <citation type="journal article" date="2021" name="Proc. Natl. Acad. Sci. U.S.A.">
        <title>A Catalog of Tens of Thousands of Viruses from Human Metagenomes Reveals Hidden Associations with Chronic Diseases.</title>
        <authorList>
            <person name="Tisza M.J."/>
            <person name="Buck C.B."/>
        </authorList>
    </citation>
    <scope>NUCLEOTIDE SEQUENCE</scope>
    <source>
        <strain evidence="2">CtPuP5</strain>
    </source>
</reference>
<organism evidence="2">
    <name type="scientific">Myoviridae sp. ctPuP5</name>
    <dbReference type="NCBI Taxonomy" id="2823543"/>
    <lineage>
        <taxon>Viruses</taxon>
        <taxon>Duplodnaviria</taxon>
        <taxon>Heunggongvirae</taxon>
        <taxon>Uroviricota</taxon>
        <taxon>Caudoviricetes</taxon>
    </lineage>
</organism>